<dbReference type="InterPro" id="IPR036322">
    <property type="entry name" value="WD40_repeat_dom_sf"/>
</dbReference>
<evidence type="ECO:0000256" key="1">
    <source>
        <dbReference type="ARBA" id="ARBA00022574"/>
    </source>
</evidence>
<sequence>MASRALHIYDLRSLATFTEESGSVPPPNKLDIEPWQRRESSLKFMTRAVACMPNDAGYASSSIEGRVAVEWFDPSSESQDRKYAFKCHRQNVDGVDVVYPVNALTFHPTFGTFASGGGDGVVALWDGIAKRRIRQYQKYPSSVAALSFSSNGKYLAIGVRRAVSYVSLVGFCRCGATKINSFDKDSRRPYCDSCQCQPHIISSVRRLSGAVSAYILLTSQNLSMTQSFASTFAGPTSKERKYDRQLRLWAASGQQALEDSRVLLVNSDGAVGYDDESVTGVVGVETLKNLVLPGIGGFTIVDPAKVRESDLGVNFFLSEDSLGGSRAEETCKYLKELNPDVDGLWSSQPILQILSQNSGFLVSYRLVIVTGPMRQSTLQVISQQTAELSIPLIYVHSVGFYCSFSLQLPSVFPVVETHPDPDSMQDLRLTKPWPELLATTNQIQRLEALDDHQHGHVPYLLLLLYYLEEWKRSHDGRYPQSYKEKTEFREMVRRGARTNNPEGGEENFDEAAAAVLKSVGPWSLNRNVRDLFEMDDCSNLNAQSDNFWVISHAIKTFYKCHDVLPLPGTLPDMKAQSSDYISLQNLYKTKARKDLAEVVSTVRAIETQLGPDRVVSPISEKEIEVFCKNAAHIKVVKGRKLPFVDSDAPDKETVKAIRNNIENPESLIPIFLSLRALDILVTEYQEKRLHSTSSSSYLDDPTNWQRAMYKLMTSIQANDSDCLDDEAQANIQNTVTETRRAGVGDLHNISALAGGFVAQEALKVLTKQYVPLDNTFLFDGVKGRGEMFRL</sequence>
<gene>
    <name evidence="5" type="ORF">UREG_04624</name>
</gene>
<dbReference type="SMART" id="SM00320">
    <property type="entry name" value="WD40"/>
    <property type="match status" value="1"/>
</dbReference>
<dbReference type="Proteomes" id="UP000002058">
    <property type="component" value="Unassembled WGS sequence"/>
</dbReference>
<dbReference type="HOGENOM" id="CLU_019618_1_0_1"/>
<keyword evidence="2" id="KW-0677">Repeat</keyword>
<dbReference type="FunCoup" id="C4JPY1">
    <property type="interactions" value="19"/>
</dbReference>
<dbReference type="OMA" id="SAHTQRY"/>
<dbReference type="PANTHER" id="PTHR10971">
    <property type="entry name" value="MRNA EXPORT FACTOR AND BUB3"/>
    <property type="match status" value="1"/>
</dbReference>
<dbReference type="PROSITE" id="PS50082">
    <property type="entry name" value="WD_REPEATS_2"/>
    <property type="match status" value="1"/>
</dbReference>
<dbReference type="InterPro" id="IPR001680">
    <property type="entry name" value="WD40_rpt"/>
</dbReference>
<dbReference type="OrthoDB" id="1708823at2759"/>
<accession>C4JPY1</accession>
<feature type="repeat" description="WD" evidence="3">
    <location>
        <begin position="101"/>
        <end position="126"/>
    </location>
</feature>
<dbReference type="SUPFAM" id="SSF69572">
    <property type="entry name" value="Activating enzymes of the ubiquitin-like proteins"/>
    <property type="match status" value="1"/>
</dbReference>
<keyword evidence="6" id="KW-1185">Reference proteome</keyword>
<evidence type="ECO:0000259" key="4">
    <source>
        <dbReference type="Pfam" id="PF00899"/>
    </source>
</evidence>
<dbReference type="InterPro" id="IPR035985">
    <property type="entry name" value="Ubiquitin-activating_enz"/>
</dbReference>
<dbReference type="eggNOG" id="KOG2016">
    <property type="taxonomic scope" value="Eukaryota"/>
</dbReference>
<dbReference type="STRING" id="336963.C4JPY1"/>
<dbReference type="Gene3D" id="2.130.10.10">
    <property type="entry name" value="YVTN repeat-like/Quinoprotein amine dehydrogenase"/>
    <property type="match status" value="1"/>
</dbReference>
<proteinExistence type="predicted"/>
<dbReference type="GeneID" id="8440822"/>
<dbReference type="KEGG" id="ure:UREG_04624"/>
<name>C4JPY1_UNCRE</name>
<dbReference type="SUPFAM" id="SSF50978">
    <property type="entry name" value="WD40 repeat-like"/>
    <property type="match status" value="1"/>
</dbReference>
<dbReference type="InterPro" id="IPR015943">
    <property type="entry name" value="WD40/YVTN_repeat-like_dom_sf"/>
</dbReference>
<organism evidence="5 6">
    <name type="scientific">Uncinocarpus reesii (strain UAMH 1704)</name>
    <dbReference type="NCBI Taxonomy" id="336963"/>
    <lineage>
        <taxon>Eukaryota</taxon>
        <taxon>Fungi</taxon>
        <taxon>Dikarya</taxon>
        <taxon>Ascomycota</taxon>
        <taxon>Pezizomycotina</taxon>
        <taxon>Eurotiomycetes</taxon>
        <taxon>Eurotiomycetidae</taxon>
        <taxon>Onygenales</taxon>
        <taxon>Onygenaceae</taxon>
        <taxon>Uncinocarpus</taxon>
    </lineage>
</organism>
<dbReference type="eggNOG" id="KOG1036">
    <property type="taxonomic scope" value="Eukaryota"/>
</dbReference>
<dbReference type="Pfam" id="PF00400">
    <property type="entry name" value="WD40"/>
    <property type="match status" value="1"/>
</dbReference>
<dbReference type="GO" id="GO:0008641">
    <property type="term" value="F:ubiquitin-like modifier activating enzyme activity"/>
    <property type="evidence" value="ECO:0007669"/>
    <property type="project" value="InterPro"/>
</dbReference>
<evidence type="ECO:0000313" key="6">
    <source>
        <dbReference type="Proteomes" id="UP000002058"/>
    </source>
</evidence>
<feature type="domain" description="THIF-type NAD/FAD binding fold" evidence="4">
    <location>
        <begin position="242"/>
        <end position="789"/>
    </location>
</feature>
<dbReference type="InterPro" id="IPR000594">
    <property type="entry name" value="ThiF_NAD_FAD-bd"/>
</dbReference>
<dbReference type="EMBL" id="CH476616">
    <property type="protein sequence ID" value="EEP79778.1"/>
    <property type="molecule type" value="Genomic_DNA"/>
</dbReference>
<evidence type="ECO:0000256" key="3">
    <source>
        <dbReference type="PROSITE-ProRule" id="PRU00221"/>
    </source>
</evidence>
<keyword evidence="1 3" id="KW-0853">WD repeat</keyword>
<dbReference type="InParanoid" id="C4JPY1"/>
<dbReference type="AlphaFoldDB" id="C4JPY1"/>
<dbReference type="RefSeq" id="XP_002545107.1">
    <property type="nucleotide sequence ID" value="XM_002545061.1"/>
</dbReference>
<reference evidence="6" key="1">
    <citation type="journal article" date="2009" name="Genome Res.">
        <title>Comparative genomic analyses of the human fungal pathogens Coccidioides and their relatives.</title>
        <authorList>
            <person name="Sharpton T.J."/>
            <person name="Stajich J.E."/>
            <person name="Rounsley S.D."/>
            <person name="Gardner M.J."/>
            <person name="Wortman J.R."/>
            <person name="Jordar V.S."/>
            <person name="Maiti R."/>
            <person name="Kodira C.D."/>
            <person name="Neafsey D.E."/>
            <person name="Zeng Q."/>
            <person name="Hung C.-Y."/>
            <person name="McMahan C."/>
            <person name="Muszewska A."/>
            <person name="Grynberg M."/>
            <person name="Mandel M.A."/>
            <person name="Kellner E.M."/>
            <person name="Barker B.M."/>
            <person name="Galgiani J.N."/>
            <person name="Orbach M.J."/>
            <person name="Kirkland T.N."/>
            <person name="Cole G.T."/>
            <person name="Henn M.R."/>
            <person name="Birren B.W."/>
            <person name="Taylor J.W."/>
        </authorList>
    </citation>
    <scope>NUCLEOTIDE SEQUENCE [LARGE SCALE GENOMIC DNA]</scope>
    <source>
        <strain evidence="6">UAMH 1704</strain>
    </source>
</reference>
<dbReference type="Gene3D" id="3.40.50.720">
    <property type="entry name" value="NAD(P)-binding Rossmann-like Domain"/>
    <property type="match status" value="2"/>
</dbReference>
<dbReference type="VEuPathDB" id="FungiDB:UREG_04624"/>
<evidence type="ECO:0000256" key="2">
    <source>
        <dbReference type="ARBA" id="ARBA00022737"/>
    </source>
</evidence>
<evidence type="ECO:0000313" key="5">
    <source>
        <dbReference type="EMBL" id="EEP79778.1"/>
    </source>
</evidence>
<protein>
    <recommendedName>
        <fullName evidence="4">THIF-type NAD/FAD binding fold domain-containing protein</fullName>
    </recommendedName>
</protein>
<dbReference type="Pfam" id="PF00899">
    <property type="entry name" value="ThiF"/>
    <property type="match status" value="1"/>
</dbReference>